<evidence type="ECO:0000256" key="3">
    <source>
        <dbReference type="ARBA" id="ARBA00022989"/>
    </source>
</evidence>
<feature type="transmembrane region" description="Helical" evidence="6">
    <location>
        <begin position="46"/>
        <end position="69"/>
    </location>
</feature>
<name>A0A366S4P5_9HYPO</name>
<evidence type="ECO:0000256" key="4">
    <source>
        <dbReference type="ARBA" id="ARBA00023136"/>
    </source>
</evidence>
<evidence type="ECO:0000256" key="1">
    <source>
        <dbReference type="ARBA" id="ARBA00004141"/>
    </source>
</evidence>
<dbReference type="InterPro" id="IPR052337">
    <property type="entry name" value="SAT4-like"/>
</dbReference>
<dbReference type="RefSeq" id="XP_031018563.1">
    <property type="nucleotide sequence ID" value="XM_031157431.1"/>
</dbReference>
<feature type="transmembrane region" description="Helical" evidence="6">
    <location>
        <begin position="12"/>
        <end position="31"/>
    </location>
</feature>
<dbReference type="EMBL" id="QKXC01000066">
    <property type="protein sequence ID" value="RBR23972.1"/>
    <property type="molecule type" value="Genomic_DNA"/>
</dbReference>
<evidence type="ECO:0000256" key="6">
    <source>
        <dbReference type="SAM" id="Phobius"/>
    </source>
</evidence>
<dbReference type="InterPro" id="IPR049326">
    <property type="entry name" value="Rhodopsin_dom_fungi"/>
</dbReference>
<protein>
    <recommendedName>
        <fullName evidence="7">Rhodopsin domain-containing protein</fullName>
    </recommendedName>
</protein>
<comment type="caution">
    <text evidence="8">The sequence shown here is derived from an EMBL/GenBank/DDBJ whole genome shotgun (WGS) entry which is preliminary data.</text>
</comment>
<sequence>MPQVENKPEFLVEIWGLYSLGTIILFTRYAVRLRTVGWRGLKGDDFFSLLVFLFYTTDAVMVHLIYYLGTNIEAGVSELRHHLTAAEIREYELGSKFGLVAWYAYTALIWSLKGTMLCFFSRMTFGAWYKYFVKAVSILCALTYVAVVLTLTLGCLPYHKNWQVLPDPPARCSFKIQNFLCTAVLNVITDALILCIPIPLLWKLQIPFHKKLIIGLLLSSGVFVITAAVFRVVLTLSAFPSAITINAWGSREIIVGIATVNLPVLRPLFCSSFWDGPSPAEICPSYQTSRGSSRSRNRITKRNISPPCQPQKIYSGNGLKNGHDASQDSILPTVHKMADIVVERSYDVQHEDNYDYRGHRPNMSQTSIYANYARSPV</sequence>
<accession>A0A366S4P5</accession>
<dbReference type="GO" id="GO:0016020">
    <property type="term" value="C:membrane"/>
    <property type="evidence" value="ECO:0007669"/>
    <property type="project" value="UniProtKB-SubCell"/>
</dbReference>
<reference evidence="8 9" key="1">
    <citation type="submission" date="2018-06" db="EMBL/GenBank/DDBJ databases">
        <title>Fusarium incarnatum-equiseti species complex species 28.</title>
        <authorList>
            <person name="Gardiner D.M."/>
        </authorList>
    </citation>
    <scope>NUCLEOTIDE SEQUENCE [LARGE SCALE GENOMIC DNA]</scope>
    <source>
        <strain evidence="8 9">FIESC_28</strain>
    </source>
</reference>
<dbReference type="PANTHER" id="PTHR33048:SF152">
    <property type="entry name" value="INTEGRAL MEMBRANE PROTEIN"/>
    <property type="match status" value="1"/>
</dbReference>
<dbReference type="AlphaFoldDB" id="A0A366S4P5"/>
<dbReference type="Pfam" id="PF20684">
    <property type="entry name" value="Fung_rhodopsin"/>
    <property type="match status" value="1"/>
</dbReference>
<feature type="transmembrane region" description="Helical" evidence="6">
    <location>
        <begin position="212"/>
        <end position="234"/>
    </location>
</feature>
<organism evidence="8 9">
    <name type="scientific">Fusarium coffeatum</name>
    <dbReference type="NCBI Taxonomy" id="231269"/>
    <lineage>
        <taxon>Eukaryota</taxon>
        <taxon>Fungi</taxon>
        <taxon>Dikarya</taxon>
        <taxon>Ascomycota</taxon>
        <taxon>Pezizomycotina</taxon>
        <taxon>Sordariomycetes</taxon>
        <taxon>Hypocreomycetidae</taxon>
        <taxon>Hypocreales</taxon>
        <taxon>Nectriaceae</taxon>
        <taxon>Fusarium</taxon>
        <taxon>Fusarium incarnatum-equiseti species complex</taxon>
    </lineage>
</organism>
<feature type="transmembrane region" description="Helical" evidence="6">
    <location>
        <begin position="132"/>
        <end position="156"/>
    </location>
</feature>
<evidence type="ECO:0000256" key="5">
    <source>
        <dbReference type="ARBA" id="ARBA00038359"/>
    </source>
</evidence>
<dbReference type="Proteomes" id="UP000253153">
    <property type="component" value="Unassembled WGS sequence"/>
</dbReference>
<keyword evidence="2 6" id="KW-0812">Transmembrane</keyword>
<evidence type="ECO:0000259" key="7">
    <source>
        <dbReference type="Pfam" id="PF20684"/>
    </source>
</evidence>
<comment type="similarity">
    <text evidence="5">Belongs to the SAT4 family.</text>
</comment>
<keyword evidence="3 6" id="KW-1133">Transmembrane helix</keyword>
<evidence type="ECO:0000256" key="2">
    <source>
        <dbReference type="ARBA" id="ARBA00022692"/>
    </source>
</evidence>
<feature type="domain" description="Rhodopsin" evidence="7">
    <location>
        <begin position="34"/>
        <end position="269"/>
    </location>
</feature>
<feature type="transmembrane region" description="Helical" evidence="6">
    <location>
        <begin position="176"/>
        <end position="200"/>
    </location>
</feature>
<dbReference type="OrthoDB" id="4329349at2759"/>
<comment type="subcellular location">
    <subcellularLocation>
        <location evidence="1">Membrane</location>
        <topology evidence="1">Multi-pass membrane protein</topology>
    </subcellularLocation>
</comment>
<proteinExistence type="inferred from homology"/>
<evidence type="ECO:0000313" key="9">
    <source>
        <dbReference type="Proteomes" id="UP000253153"/>
    </source>
</evidence>
<keyword evidence="4 6" id="KW-0472">Membrane</keyword>
<evidence type="ECO:0000313" key="8">
    <source>
        <dbReference type="EMBL" id="RBR23972.1"/>
    </source>
</evidence>
<keyword evidence="9" id="KW-1185">Reference proteome</keyword>
<dbReference type="GeneID" id="41992727"/>
<gene>
    <name evidence="8" type="ORF">FIESC28_03282</name>
</gene>
<dbReference type="PANTHER" id="PTHR33048">
    <property type="entry name" value="PTH11-LIKE INTEGRAL MEMBRANE PROTEIN (AFU_ORTHOLOGUE AFUA_5G11245)"/>
    <property type="match status" value="1"/>
</dbReference>
<feature type="transmembrane region" description="Helical" evidence="6">
    <location>
        <begin position="100"/>
        <end position="120"/>
    </location>
</feature>